<feature type="compositionally biased region" description="Low complexity" evidence="3">
    <location>
        <begin position="320"/>
        <end position="339"/>
    </location>
</feature>
<evidence type="ECO:0000313" key="5">
    <source>
        <dbReference type="EMBL" id="GHP02893.1"/>
    </source>
</evidence>
<accession>A0A830H925</accession>
<feature type="compositionally biased region" description="Basic and acidic residues" evidence="3">
    <location>
        <begin position="340"/>
        <end position="358"/>
    </location>
</feature>
<dbReference type="Gene3D" id="2.20.70.10">
    <property type="match status" value="1"/>
</dbReference>
<dbReference type="InterPro" id="IPR001202">
    <property type="entry name" value="WW_dom"/>
</dbReference>
<dbReference type="Pfam" id="PF00397">
    <property type="entry name" value="WW"/>
    <property type="match status" value="1"/>
</dbReference>
<evidence type="ECO:0000313" key="6">
    <source>
        <dbReference type="Proteomes" id="UP000660262"/>
    </source>
</evidence>
<name>A0A830H925_9CHLO</name>
<dbReference type="PROSITE" id="PS01159">
    <property type="entry name" value="WW_DOMAIN_1"/>
    <property type="match status" value="1"/>
</dbReference>
<protein>
    <recommendedName>
        <fullName evidence="4">WW domain-containing protein</fullName>
    </recommendedName>
</protein>
<comment type="caution">
    <text evidence="5">The sequence shown here is derived from an EMBL/GenBank/DDBJ whole genome shotgun (WGS) entry which is preliminary data.</text>
</comment>
<dbReference type="EMBL" id="BNJQ01000004">
    <property type="protein sequence ID" value="GHP02893.1"/>
    <property type="molecule type" value="Genomic_DNA"/>
</dbReference>
<keyword evidence="1" id="KW-0677">Repeat</keyword>
<dbReference type="GO" id="GO:0003723">
    <property type="term" value="F:RNA binding"/>
    <property type="evidence" value="ECO:0007669"/>
    <property type="project" value="UniProtKB-UniRule"/>
</dbReference>
<dbReference type="InterPro" id="IPR004088">
    <property type="entry name" value="KH_dom_type_1"/>
</dbReference>
<evidence type="ECO:0000256" key="2">
    <source>
        <dbReference type="PROSITE-ProRule" id="PRU00117"/>
    </source>
</evidence>
<sequence>MADSNPSPAPPMAPAHGLNMNPLLPSAHALRHVLFEKLIPYDEKATMDDPPPDAEAAYVLTPARDAQMQAAIDAAATLAHALVPSLRPRKRRAPSTIKKEDMAALSSEAAQLPPGAREFPARAAGLEGPLPNDTAKQIIEKQRIAIETKKVELTFPADLAGPLIGKGGSNIERIKSMSSCRLMLRGVDGTTDVSKLAPDAPAKVSIIGPNSENVGVAVAQVQQSLVNAPQWQTRVANGTAPGPSGVIVGAVSVPMVKSGGMMGEADPDGGIWVAIPEGRPLAEGGKTLGFEVDPPTYPGRKVRRKAELGLLAPPPEPLPFHKAPAIAGGSSAAPLPGSKEAMEMKKEMREKSEQRRLESGAAAAMEHDEEFPPPPAGGPSDASPSAAAGDGQKSSYLDRFKAQASTKQDAGGGGGGGGGGTNYPPPPPIPEQGAAGGGGGGGGGPGGGARPRPGLGARRDNEAEDKIDIPSTLVSIIIGKQGMTIRGIQERSGGKVDIYNHDPSRADARQLQRAMDAGVPPGQAAVMLRGSADSVAKARAEVENVIQQHQNRQAQNQWGRGGYVPQNAMHSSQRGGGYVPTAQQPPPPPMPPPPVQSEWTAYSDEQGRTFYYNTRTGESSWTVPEGYVTN</sequence>
<feature type="compositionally biased region" description="Low complexity" evidence="3">
    <location>
        <begin position="378"/>
        <end position="391"/>
    </location>
</feature>
<feature type="compositionally biased region" description="Pro residues" evidence="3">
    <location>
        <begin position="583"/>
        <end position="595"/>
    </location>
</feature>
<dbReference type="OrthoDB" id="79452at2759"/>
<dbReference type="SUPFAM" id="SSF54791">
    <property type="entry name" value="Eukaryotic type KH-domain (KH-domain type I)"/>
    <property type="match status" value="2"/>
</dbReference>
<dbReference type="Gene3D" id="3.30.1370.10">
    <property type="entry name" value="K Homology domain, type 1"/>
    <property type="match status" value="2"/>
</dbReference>
<keyword evidence="6" id="KW-1185">Reference proteome</keyword>
<dbReference type="PANTHER" id="PTHR10288">
    <property type="entry name" value="KH DOMAIN CONTAINING RNA BINDING PROTEIN"/>
    <property type="match status" value="1"/>
</dbReference>
<feature type="domain" description="WW" evidence="4">
    <location>
        <begin position="593"/>
        <end position="626"/>
    </location>
</feature>
<dbReference type="CDD" id="cd00105">
    <property type="entry name" value="KH-I"/>
    <property type="match status" value="2"/>
</dbReference>
<dbReference type="SUPFAM" id="SSF51045">
    <property type="entry name" value="WW domain"/>
    <property type="match status" value="1"/>
</dbReference>
<dbReference type="Pfam" id="PF00013">
    <property type="entry name" value="KH_1"/>
    <property type="match status" value="2"/>
</dbReference>
<proteinExistence type="predicted"/>
<evidence type="ECO:0000256" key="3">
    <source>
        <dbReference type="SAM" id="MobiDB-lite"/>
    </source>
</evidence>
<dbReference type="CDD" id="cd00201">
    <property type="entry name" value="WW"/>
    <property type="match status" value="1"/>
</dbReference>
<dbReference type="Proteomes" id="UP000660262">
    <property type="component" value="Unassembled WGS sequence"/>
</dbReference>
<gene>
    <name evidence="5" type="ORF">PPROV_000164800</name>
</gene>
<feature type="region of interest" description="Disordered" evidence="3">
    <location>
        <begin position="570"/>
        <end position="598"/>
    </location>
</feature>
<dbReference type="SMART" id="SM00456">
    <property type="entry name" value="WW"/>
    <property type="match status" value="1"/>
</dbReference>
<dbReference type="InterPro" id="IPR036020">
    <property type="entry name" value="WW_dom_sf"/>
</dbReference>
<feature type="compositionally biased region" description="Basic and acidic residues" evidence="3">
    <location>
        <begin position="457"/>
        <end position="467"/>
    </location>
</feature>
<keyword evidence="2" id="KW-0694">RNA-binding</keyword>
<reference evidence="5" key="1">
    <citation type="submission" date="2020-10" db="EMBL/GenBank/DDBJ databases">
        <title>Unveiling of a novel bifunctional photoreceptor, Dualchrome1, isolated from a cosmopolitan green alga.</title>
        <authorList>
            <person name="Suzuki S."/>
            <person name="Kawachi M."/>
        </authorList>
    </citation>
    <scope>NUCLEOTIDE SEQUENCE</scope>
    <source>
        <strain evidence="5">NIES 2893</strain>
    </source>
</reference>
<feature type="compositionally biased region" description="Gly residues" evidence="3">
    <location>
        <begin position="434"/>
        <end position="449"/>
    </location>
</feature>
<evidence type="ECO:0000256" key="1">
    <source>
        <dbReference type="ARBA" id="ARBA00022737"/>
    </source>
</evidence>
<dbReference type="SMART" id="SM00322">
    <property type="entry name" value="KH"/>
    <property type="match status" value="2"/>
</dbReference>
<dbReference type="AlphaFoldDB" id="A0A830H925"/>
<evidence type="ECO:0000259" key="4">
    <source>
        <dbReference type="PROSITE" id="PS50020"/>
    </source>
</evidence>
<dbReference type="PROSITE" id="PS50020">
    <property type="entry name" value="WW_DOMAIN_2"/>
    <property type="match status" value="1"/>
</dbReference>
<feature type="compositionally biased region" description="Gly residues" evidence="3">
    <location>
        <begin position="410"/>
        <end position="421"/>
    </location>
</feature>
<dbReference type="PROSITE" id="PS50084">
    <property type="entry name" value="KH_TYPE_1"/>
    <property type="match status" value="2"/>
</dbReference>
<dbReference type="InterPro" id="IPR004087">
    <property type="entry name" value="KH_dom"/>
</dbReference>
<feature type="region of interest" description="Disordered" evidence="3">
    <location>
        <begin position="313"/>
        <end position="467"/>
    </location>
</feature>
<dbReference type="InterPro" id="IPR036612">
    <property type="entry name" value="KH_dom_type_1_sf"/>
</dbReference>
<organism evidence="5 6">
    <name type="scientific">Pycnococcus provasolii</name>
    <dbReference type="NCBI Taxonomy" id="41880"/>
    <lineage>
        <taxon>Eukaryota</taxon>
        <taxon>Viridiplantae</taxon>
        <taxon>Chlorophyta</taxon>
        <taxon>Pseudoscourfieldiophyceae</taxon>
        <taxon>Pseudoscourfieldiales</taxon>
        <taxon>Pycnococcaceae</taxon>
        <taxon>Pycnococcus</taxon>
    </lineage>
</organism>